<dbReference type="SUPFAM" id="SSF50952">
    <property type="entry name" value="Soluble quinoprotein glucose dehydrogenase"/>
    <property type="match status" value="1"/>
</dbReference>
<dbReference type="PROSITE" id="PS51257">
    <property type="entry name" value="PROKAR_LIPOPROTEIN"/>
    <property type="match status" value="1"/>
</dbReference>
<evidence type="ECO:0000313" key="3">
    <source>
        <dbReference type="EMBL" id="MFK2905719.1"/>
    </source>
</evidence>
<dbReference type="InterPro" id="IPR011041">
    <property type="entry name" value="Quinoprot_gluc/sorb_DH_b-prop"/>
</dbReference>
<protein>
    <submittedName>
        <fullName evidence="3">Sorbosone dehydrogenase family protein</fullName>
    </submittedName>
</protein>
<accession>A0ABW8JX27</accession>
<dbReference type="InterPro" id="IPR011042">
    <property type="entry name" value="6-blade_b-propeller_TolB-like"/>
</dbReference>
<gene>
    <name evidence="3" type="ORF">ISP17_17305</name>
</gene>
<dbReference type="EMBL" id="JADIKM010000005">
    <property type="protein sequence ID" value="MFK2905719.1"/>
    <property type="molecule type" value="Genomic_DNA"/>
</dbReference>
<dbReference type="RefSeq" id="WP_404635386.1">
    <property type="nucleotide sequence ID" value="NZ_JADIKM010000005.1"/>
</dbReference>
<dbReference type="InterPro" id="IPR054539">
    <property type="entry name" value="Beta-prop_PDH"/>
</dbReference>
<organism evidence="3 4">
    <name type="scientific">Dyella ginsengisoli</name>
    <dbReference type="NCBI Taxonomy" id="363848"/>
    <lineage>
        <taxon>Bacteria</taxon>
        <taxon>Pseudomonadati</taxon>
        <taxon>Pseudomonadota</taxon>
        <taxon>Gammaproteobacteria</taxon>
        <taxon>Lysobacterales</taxon>
        <taxon>Rhodanobacteraceae</taxon>
        <taxon>Dyella</taxon>
    </lineage>
</organism>
<dbReference type="Gene3D" id="2.120.10.30">
    <property type="entry name" value="TolB, C-terminal domain"/>
    <property type="match status" value="1"/>
</dbReference>
<evidence type="ECO:0000259" key="2">
    <source>
        <dbReference type="Pfam" id="PF22807"/>
    </source>
</evidence>
<evidence type="ECO:0000256" key="1">
    <source>
        <dbReference type="SAM" id="SignalP"/>
    </source>
</evidence>
<dbReference type="Pfam" id="PF22807">
    <property type="entry name" value="TrAA12"/>
    <property type="match status" value="2"/>
</dbReference>
<name>A0ABW8JX27_9GAMM</name>
<sequence>MRPLFRRSCTALLTATLLALGGCGDSATLDVRDGSGPHPTLPPPHATLLPTVKIARAVGWPAGAAPKPAPGLAVQAFAKDLDHPRWLAVMPNGDVLVAETNAPPRPQDSAGFKGWVADRIMTRAGATVPSADRITLLRDTDGDGVADVRSVLLDHLHSPFGMAKVGDTLYVANTDAVMAFPFHEGETRITAPGRKLIDLPAGPLNHHWTKNLIASPDGRTLYVTIGSNSNVGENGLEVERDRARIIAVDVASGQSRPYATGLRNPNGMAWQPQSGALWVVVNERDEIGSDLVPDYMTSVRDGGFYGWPWSYYGQHVDTRMQPTDAAKVAAAIAPDYALGPHTASLGLAFYTSGLLPAHYAGGAFVGQHGSWNRKPISGYKVVFVPFTDGRPSGLPEDVLTGFVDTQGQARGRPVGVAVDGRGALLVADDVGNTVWRVTPAR</sequence>
<dbReference type="PANTHER" id="PTHR19328">
    <property type="entry name" value="HEDGEHOG-INTERACTING PROTEIN"/>
    <property type="match status" value="1"/>
</dbReference>
<dbReference type="PANTHER" id="PTHR19328:SF55">
    <property type="entry name" value="BLR6566 PROTEIN"/>
    <property type="match status" value="1"/>
</dbReference>
<proteinExistence type="predicted"/>
<feature type="domain" description="Pyrroloquinoline quinone-dependent pyranose dehydrogenase beta-propeller" evidence="2">
    <location>
        <begin position="320"/>
        <end position="438"/>
    </location>
</feature>
<feature type="domain" description="Pyrroloquinoline quinone-dependent pyranose dehydrogenase beta-propeller" evidence="2">
    <location>
        <begin position="156"/>
        <end position="288"/>
    </location>
</feature>
<feature type="signal peptide" evidence="1">
    <location>
        <begin position="1"/>
        <end position="21"/>
    </location>
</feature>
<reference evidence="3 4" key="1">
    <citation type="submission" date="2020-10" db="EMBL/GenBank/DDBJ databases">
        <title>Phylogeny of dyella-like bacteria.</title>
        <authorList>
            <person name="Fu J."/>
        </authorList>
    </citation>
    <scope>NUCLEOTIDE SEQUENCE [LARGE SCALE GENOMIC DNA]</scope>
    <source>
        <strain evidence="3 4">Gsoil3046</strain>
    </source>
</reference>
<evidence type="ECO:0000313" key="4">
    <source>
        <dbReference type="Proteomes" id="UP001620460"/>
    </source>
</evidence>
<keyword evidence="4" id="KW-1185">Reference proteome</keyword>
<dbReference type="Proteomes" id="UP001620460">
    <property type="component" value="Unassembled WGS sequence"/>
</dbReference>
<feature type="chain" id="PRO_5047071173" evidence="1">
    <location>
        <begin position="22"/>
        <end position="441"/>
    </location>
</feature>
<keyword evidence="1" id="KW-0732">Signal</keyword>
<comment type="caution">
    <text evidence="3">The sequence shown here is derived from an EMBL/GenBank/DDBJ whole genome shotgun (WGS) entry which is preliminary data.</text>
</comment>